<organism evidence="1 2">
    <name type="scientific">Forsythia ovata</name>
    <dbReference type="NCBI Taxonomy" id="205694"/>
    <lineage>
        <taxon>Eukaryota</taxon>
        <taxon>Viridiplantae</taxon>
        <taxon>Streptophyta</taxon>
        <taxon>Embryophyta</taxon>
        <taxon>Tracheophyta</taxon>
        <taxon>Spermatophyta</taxon>
        <taxon>Magnoliopsida</taxon>
        <taxon>eudicotyledons</taxon>
        <taxon>Gunneridae</taxon>
        <taxon>Pentapetalae</taxon>
        <taxon>asterids</taxon>
        <taxon>lamiids</taxon>
        <taxon>Lamiales</taxon>
        <taxon>Oleaceae</taxon>
        <taxon>Forsythieae</taxon>
        <taxon>Forsythia</taxon>
    </lineage>
</organism>
<gene>
    <name evidence="1" type="ORF">Fot_56659</name>
</gene>
<protein>
    <submittedName>
        <fullName evidence="1">NAM-associated domain-containing protein</fullName>
    </submittedName>
</protein>
<dbReference type="AlphaFoldDB" id="A0ABD1NYU0"/>
<reference evidence="2" key="1">
    <citation type="submission" date="2024-07" db="EMBL/GenBank/DDBJ databases">
        <title>Two chromosome-level genome assemblies of Korean endemic species Abeliophyllum distichum and Forsythia ovata (Oleaceae).</title>
        <authorList>
            <person name="Jang H."/>
        </authorList>
    </citation>
    <scope>NUCLEOTIDE SEQUENCE [LARGE SCALE GENOMIC DNA]</scope>
</reference>
<sequence>MAGTEENEETTDIYRTKQFGKKFLQMEKSICHLPTSPPSIPLHPHPFISPFSHWRQQNRTRKSSILVRNPKWCSKELPKKNVFNRQKFNNINSPTIDESLPNLGDDPMAFEGINYDDVARPQGRKSCKEKKRKLNKENCDDCIEQVTMHIRKTG</sequence>
<evidence type="ECO:0000313" key="1">
    <source>
        <dbReference type="EMBL" id="KAL2456798.1"/>
    </source>
</evidence>
<dbReference type="Proteomes" id="UP001604277">
    <property type="component" value="Unassembled WGS sequence"/>
</dbReference>
<proteinExistence type="predicted"/>
<accession>A0ABD1NYU0</accession>
<dbReference type="EMBL" id="JBFOLJ010000052">
    <property type="protein sequence ID" value="KAL2456798.1"/>
    <property type="molecule type" value="Genomic_DNA"/>
</dbReference>
<name>A0ABD1NYU0_9LAMI</name>
<evidence type="ECO:0000313" key="2">
    <source>
        <dbReference type="Proteomes" id="UP001604277"/>
    </source>
</evidence>
<keyword evidence="2" id="KW-1185">Reference proteome</keyword>
<comment type="caution">
    <text evidence="1">The sequence shown here is derived from an EMBL/GenBank/DDBJ whole genome shotgun (WGS) entry which is preliminary data.</text>
</comment>